<keyword evidence="1" id="KW-0479">Metal-binding</keyword>
<feature type="domain" description="Cupin type-2" evidence="2">
    <location>
        <begin position="42"/>
        <end position="108"/>
    </location>
</feature>
<evidence type="ECO:0000313" key="3">
    <source>
        <dbReference type="EMBL" id="WRO22679.1"/>
    </source>
</evidence>
<dbReference type="InterPro" id="IPR013096">
    <property type="entry name" value="Cupin_2"/>
</dbReference>
<dbReference type="GO" id="GO:0046872">
    <property type="term" value="F:metal ion binding"/>
    <property type="evidence" value="ECO:0007669"/>
    <property type="project" value="UniProtKB-KW"/>
</dbReference>
<dbReference type="EMBL" id="CP121694">
    <property type="protein sequence ID" value="WRO22679.1"/>
    <property type="molecule type" value="Genomic_DNA"/>
</dbReference>
<evidence type="ECO:0000313" key="4">
    <source>
        <dbReference type="Proteomes" id="UP001329915"/>
    </source>
</evidence>
<proteinExistence type="predicted"/>
<dbReference type="PANTHER" id="PTHR35848">
    <property type="entry name" value="OXALATE-BINDING PROTEIN"/>
    <property type="match status" value="1"/>
</dbReference>
<organism evidence="3 4">
    <name type="scientific">Metallumcola ferriviriculae</name>
    <dbReference type="NCBI Taxonomy" id="3039180"/>
    <lineage>
        <taxon>Bacteria</taxon>
        <taxon>Bacillati</taxon>
        <taxon>Bacillota</taxon>
        <taxon>Clostridia</taxon>
        <taxon>Neomoorellales</taxon>
        <taxon>Desulfitibacteraceae</taxon>
        <taxon>Metallumcola</taxon>
    </lineage>
</organism>
<protein>
    <submittedName>
        <fullName evidence="3">Cupin domain-containing protein</fullName>
    </submittedName>
</protein>
<dbReference type="Gene3D" id="2.60.120.10">
    <property type="entry name" value="Jelly Rolls"/>
    <property type="match status" value="1"/>
</dbReference>
<dbReference type="SUPFAM" id="SSF51182">
    <property type="entry name" value="RmlC-like cupins"/>
    <property type="match status" value="1"/>
</dbReference>
<dbReference type="InterPro" id="IPR051610">
    <property type="entry name" value="GPI/OXD"/>
</dbReference>
<dbReference type="Proteomes" id="UP001329915">
    <property type="component" value="Chromosome"/>
</dbReference>
<dbReference type="InterPro" id="IPR011051">
    <property type="entry name" value="RmlC_Cupin_sf"/>
</dbReference>
<dbReference type="KEGG" id="dbc:MFMK1_002517"/>
<dbReference type="InterPro" id="IPR014710">
    <property type="entry name" value="RmlC-like_jellyroll"/>
</dbReference>
<accession>A0AAU0UR27</accession>
<evidence type="ECO:0000256" key="1">
    <source>
        <dbReference type="ARBA" id="ARBA00022723"/>
    </source>
</evidence>
<gene>
    <name evidence="3" type="ORF">MFMK1_002517</name>
</gene>
<sequence>MSFWIYEGDVTVYEPNGHDDTRNRRLVDGKAGIKSFELVIGEMGPQGYASAHAHQAAEQAMYIIEGELRVRIADEEALMAAGTAISIPKGAVHEVWNNGEYAKFVVVYSPPKN</sequence>
<dbReference type="RefSeq" id="WP_366922086.1">
    <property type="nucleotide sequence ID" value="NZ_CP121694.1"/>
</dbReference>
<name>A0AAU0UR27_9FIRM</name>
<dbReference type="Pfam" id="PF07883">
    <property type="entry name" value="Cupin_2"/>
    <property type="match status" value="1"/>
</dbReference>
<keyword evidence="4" id="KW-1185">Reference proteome</keyword>
<reference evidence="3 4" key="1">
    <citation type="submission" date="2023-04" db="EMBL/GenBank/DDBJ databases">
        <authorList>
            <person name="Hsu D."/>
        </authorList>
    </citation>
    <scope>NUCLEOTIDE SEQUENCE [LARGE SCALE GENOMIC DNA]</scope>
    <source>
        <strain evidence="3 4">MK1</strain>
    </source>
</reference>
<dbReference type="AlphaFoldDB" id="A0AAU0UR27"/>
<evidence type="ECO:0000259" key="2">
    <source>
        <dbReference type="Pfam" id="PF07883"/>
    </source>
</evidence>